<evidence type="ECO:0000256" key="2">
    <source>
        <dbReference type="SAM" id="Phobius"/>
    </source>
</evidence>
<dbReference type="AlphaFoldDB" id="A0A830H4R5"/>
<feature type="region of interest" description="Disordered" evidence="1">
    <location>
        <begin position="1"/>
        <end position="22"/>
    </location>
</feature>
<evidence type="ECO:0000256" key="1">
    <source>
        <dbReference type="SAM" id="MobiDB-lite"/>
    </source>
</evidence>
<comment type="caution">
    <text evidence="3">The sequence shown here is derived from an EMBL/GenBank/DDBJ whole genome shotgun (WGS) entry which is preliminary data.</text>
</comment>
<dbReference type="Proteomes" id="UP000660262">
    <property type="component" value="Unassembled WGS sequence"/>
</dbReference>
<dbReference type="EMBL" id="BNJQ01000001">
    <property type="protein sequence ID" value="GHP01522.1"/>
    <property type="molecule type" value="Genomic_DNA"/>
</dbReference>
<gene>
    <name evidence="3" type="ORF">PPROV_000027800</name>
</gene>
<evidence type="ECO:0000313" key="4">
    <source>
        <dbReference type="Proteomes" id="UP000660262"/>
    </source>
</evidence>
<keyword evidence="2" id="KW-0812">Transmembrane</keyword>
<keyword evidence="2" id="KW-1133">Transmembrane helix</keyword>
<keyword evidence="4" id="KW-1185">Reference proteome</keyword>
<name>A0A830H4R5_9CHLO</name>
<reference evidence="3" key="1">
    <citation type="submission" date="2020-10" db="EMBL/GenBank/DDBJ databases">
        <title>Unveiling of a novel bifunctional photoreceptor, Dualchrome1, isolated from a cosmopolitan green alga.</title>
        <authorList>
            <person name="Suzuki S."/>
            <person name="Kawachi M."/>
        </authorList>
    </citation>
    <scope>NUCLEOTIDE SEQUENCE</scope>
    <source>
        <strain evidence="3">NIES 2893</strain>
    </source>
</reference>
<evidence type="ECO:0000313" key="3">
    <source>
        <dbReference type="EMBL" id="GHP01522.1"/>
    </source>
</evidence>
<protein>
    <submittedName>
        <fullName evidence="3">Uncharacterized protein</fullName>
    </submittedName>
</protein>
<sequence length="84" mass="9013">MASVSVCFPSSSSSSSSSNESSYSIASFSLDRKTTSTPNELLRVYDADAVNLQKSASLIFTYLILGILLYLTVDLATNPQALRP</sequence>
<accession>A0A830H4R5</accession>
<keyword evidence="2" id="KW-0472">Membrane</keyword>
<proteinExistence type="predicted"/>
<feature type="transmembrane region" description="Helical" evidence="2">
    <location>
        <begin position="55"/>
        <end position="73"/>
    </location>
</feature>
<organism evidence="3 4">
    <name type="scientific">Pycnococcus provasolii</name>
    <dbReference type="NCBI Taxonomy" id="41880"/>
    <lineage>
        <taxon>Eukaryota</taxon>
        <taxon>Viridiplantae</taxon>
        <taxon>Chlorophyta</taxon>
        <taxon>Pseudoscourfieldiophyceae</taxon>
        <taxon>Pseudoscourfieldiales</taxon>
        <taxon>Pycnococcaceae</taxon>
        <taxon>Pycnococcus</taxon>
    </lineage>
</organism>